<reference evidence="2 3" key="1">
    <citation type="journal article" date="2018" name="New Phytol.">
        <title>Comparative genomics and transcriptomics depict ericoid mycorrhizal fungi as versatile saprotrophs and plant mutualists.</title>
        <authorList>
            <person name="Martino E."/>
            <person name="Morin E."/>
            <person name="Grelet G.A."/>
            <person name="Kuo A."/>
            <person name="Kohler A."/>
            <person name="Daghino S."/>
            <person name="Barry K.W."/>
            <person name="Cichocki N."/>
            <person name="Clum A."/>
            <person name="Dockter R.B."/>
            <person name="Hainaut M."/>
            <person name="Kuo R.C."/>
            <person name="LaButti K."/>
            <person name="Lindahl B.D."/>
            <person name="Lindquist E.A."/>
            <person name="Lipzen A."/>
            <person name="Khouja H.R."/>
            <person name="Magnuson J."/>
            <person name="Murat C."/>
            <person name="Ohm R.A."/>
            <person name="Singer S.W."/>
            <person name="Spatafora J.W."/>
            <person name="Wang M."/>
            <person name="Veneault-Fourrey C."/>
            <person name="Henrissat B."/>
            <person name="Grigoriev I.V."/>
            <person name="Martin F.M."/>
            <person name="Perotto S."/>
        </authorList>
    </citation>
    <scope>NUCLEOTIDE SEQUENCE [LARGE SCALE GENOMIC DNA]</scope>
    <source>
        <strain evidence="2 3">ATCC 22711</strain>
    </source>
</reference>
<name>A0A2T3BA14_AMORE</name>
<feature type="signal peptide" evidence="1">
    <location>
        <begin position="1"/>
        <end position="23"/>
    </location>
</feature>
<proteinExistence type="predicted"/>
<gene>
    <name evidence="2" type="ORF">M430DRAFT_15852</name>
</gene>
<evidence type="ECO:0000313" key="3">
    <source>
        <dbReference type="Proteomes" id="UP000241818"/>
    </source>
</evidence>
<organism evidence="2 3">
    <name type="scientific">Amorphotheca resinae ATCC 22711</name>
    <dbReference type="NCBI Taxonomy" id="857342"/>
    <lineage>
        <taxon>Eukaryota</taxon>
        <taxon>Fungi</taxon>
        <taxon>Dikarya</taxon>
        <taxon>Ascomycota</taxon>
        <taxon>Pezizomycotina</taxon>
        <taxon>Leotiomycetes</taxon>
        <taxon>Helotiales</taxon>
        <taxon>Amorphothecaceae</taxon>
        <taxon>Amorphotheca</taxon>
    </lineage>
</organism>
<dbReference type="AlphaFoldDB" id="A0A2T3BA14"/>
<dbReference type="InParanoid" id="A0A2T3BA14"/>
<dbReference type="RefSeq" id="XP_024723719.1">
    <property type="nucleotide sequence ID" value="XM_024863340.1"/>
</dbReference>
<protein>
    <recommendedName>
        <fullName evidence="4">Secreted protein</fullName>
    </recommendedName>
</protein>
<accession>A0A2T3BA14</accession>
<dbReference type="EMBL" id="KZ679007">
    <property type="protein sequence ID" value="PSS25120.1"/>
    <property type="molecule type" value="Genomic_DNA"/>
</dbReference>
<evidence type="ECO:0008006" key="4">
    <source>
        <dbReference type="Google" id="ProtNLM"/>
    </source>
</evidence>
<evidence type="ECO:0000313" key="2">
    <source>
        <dbReference type="EMBL" id="PSS25120.1"/>
    </source>
</evidence>
<evidence type="ECO:0000256" key="1">
    <source>
        <dbReference type="SAM" id="SignalP"/>
    </source>
</evidence>
<feature type="chain" id="PRO_5015517162" description="Secreted protein" evidence="1">
    <location>
        <begin position="24"/>
        <end position="98"/>
    </location>
</feature>
<sequence>MPITSYAMSSVAILLTKMCLSQAFHHYHPLSARRPTSIKHFVTLAITSSFANTNGYLSVQDARKFPGAAGQSALEQTSARIGSENWRERRILAWTNAS</sequence>
<keyword evidence="1" id="KW-0732">Signal</keyword>
<dbReference type="GeneID" id="36571421"/>
<dbReference type="Proteomes" id="UP000241818">
    <property type="component" value="Unassembled WGS sequence"/>
</dbReference>
<keyword evidence="3" id="KW-1185">Reference proteome</keyword>